<dbReference type="Proteomes" id="UP001596310">
    <property type="component" value="Unassembled WGS sequence"/>
</dbReference>
<accession>A0ABW1UK39</accession>
<protein>
    <submittedName>
        <fullName evidence="1">Uncharacterized protein</fullName>
    </submittedName>
</protein>
<evidence type="ECO:0000313" key="2">
    <source>
        <dbReference type="Proteomes" id="UP001596310"/>
    </source>
</evidence>
<comment type="caution">
    <text evidence="1">The sequence shown here is derived from an EMBL/GenBank/DDBJ whole genome shotgun (WGS) entry which is preliminary data.</text>
</comment>
<dbReference type="EMBL" id="JBHSSM010000005">
    <property type="protein sequence ID" value="MFC6314297.1"/>
    <property type="molecule type" value="Genomic_DNA"/>
</dbReference>
<evidence type="ECO:0000313" key="1">
    <source>
        <dbReference type="EMBL" id="MFC6314297.1"/>
    </source>
</evidence>
<proteinExistence type="predicted"/>
<sequence>MDKTIYISPDDIEVLDKSEYKYDINEYFSNLTEVANPLVKGAKEAFTKIEKMLYSAPAFINMVKASVPELTFQVILTDEQKAALASGTLKLMTKKDGSLMANLINPKTNKIVSTLSLKDVDLSPDLTQAVTSYATQMQMAQIAEQIQFVQLAVEEVRQGQENDRLATAYSCQQKLLQAMAIKNPELKAMALLQIVSNAEDSRNLLMQSQSDNLMFIKKQPESFFGKILSGAKPDQVNQRMSEIRESLNAVNMVSLSEAIAYQELGENAAARKSLQYYAEYIRNSYLNRTGFVERLDLIDSSPENYWTKTIPDIAKKILALPCEENWEKLEEKYDEKSIL</sequence>
<reference evidence="2" key="1">
    <citation type="journal article" date="2019" name="Int. J. Syst. Evol. Microbiol.">
        <title>The Global Catalogue of Microorganisms (GCM) 10K type strain sequencing project: providing services to taxonomists for standard genome sequencing and annotation.</title>
        <authorList>
            <consortium name="The Broad Institute Genomics Platform"/>
            <consortium name="The Broad Institute Genome Sequencing Center for Infectious Disease"/>
            <person name="Wu L."/>
            <person name="Ma J."/>
        </authorList>
    </citation>
    <scope>NUCLEOTIDE SEQUENCE [LARGE SCALE GENOMIC DNA]</scope>
    <source>
        <strain evidence="2">CCM 8897</strain>
    </source>
</reference>
<keyword evidence="2" id="KW-1185">Reference proteome</keyword>
<gene>
    <name evidence="1" type="ORF">ACFQHW_01760</name>
</gene>
<organism evidence="1 2">
    <name type="scientific">Lapidilactobacillus achengensis</name>
    <dbReference type="NCBI Taxonomy" id="2486000"/>
    <lineage>
        <taxon>Bacteria</taxon>
        <taxon>Bacillati</taxon>
        <taxon>Bacillota</taxon>
        <taxon>Bacilli</taxon>
        <taxon>Lactobacillales</taxon>
        <taxon>Lactobacillaceae</taxon>
        <taxon>Lapidilactobacillus</taxon>
    </lineage>
</organism>
<dbReference type="RefSeq" id="WP_125596805.1">
    <property type="nucleotide sequence ID" value="NZ_JBHSSM010000005.1"/>
</dbReference>
<name>A0ABW1UK39_9LACO</name>